<evidence type="ECO:0000256" key="9">
    <source>
        <dbReference type="ARBA" id="ARBA00049447"/>
    </source>
</evidence>
<dbReference type="EMBL" id="GL996527">
    <property type="protein sequence ID" value="EGV62813.1"/>
    <property type="molecule type" value="Genomic_DNA"/>
</dbReference>
<dbReference type="GO" id="GO:0005737">
    <property type="term" value="C:cytoplasm"/>
    <property type="evidence" value="ECO:0007669"/>
    <property type="project" value="TreeGrafter"/>
</dbReference>
<dbReference type="Pfam" id="PF01207">
    <property type="entry name" value="Dus"/>
    <property type="match status" value="1"/>
</dbReference>
<dbReference type="Proteomes" id="UP000000707">
    <property type="component" value="Unassembled WGS sequence"/>
</dbReference>
<keyword evidence="3" id="KW-0288">FMN</keyword>
<dbReference type="EMBL" id="GL996527">
    <property type="protein sequence ID" value="EGV62812.1"/>
    <property type="molecule type" value="Genomic_DNA"/>
</dbReference>
<dbReference type="InterPro" id="IPR013785">
    <property type="entry name" value="Aldolase_TIM"/>
</dbReference>
<feature type="region of interest" description="Disordered" evidence="10">
    <location>
        <begin position="376"/>
        <end position="399"/>
    </location>
</feature>
<keyword evidence="5" id="KW-0819">tRNA processing</keyword>
<dbReference type="GeneID" id="18247954"/>
<dbReference type="GO" id="GO:0017150">
    <property type="term" value="F:tRNA dihydrouridine synthase activity"/>
    <property type="evidence" value="ECO:0007669"/>
    <property type="project" value="InterPro"/>
</dbReference>
<dbReference type="PROSITE" id="PS01136">
    <property type="entry name" value="UPF0034"/>
    <property type="match status" value="1"/>
</dbReference>
<evidence type="ECO:0000256" key="7">
    <source>
        <dbReference type="ARBA" id="ARBA00023027"/>
    </source>
</evidence>
<dbReference type="eggNOG" id="KOG2334">
    <property type="taxonomic scope" value="Eukaryota"/>
</dbReference>
<protein>
    <submittedName>
        <fullName evidence="12">FMN-linked oxidoreductase</fullName>
    </submittedName>
</protein>
<reference evidence="12 13" key="1">
    <citation type="journal article" date="2011" name="Proc. Natl. Acad. Sci. U.S.A.">
        <title>Comparative genomics of xylose-fermenting fungi for enhanced biofuel production.</title>
        <authorList>
            <person name="Wohlbach D.J."/>
            <person name="Kuo A."/>
            <person name="Sato T.K."/>
            <person name="Potts K.M."/>
            <person name="Salamov A.A."/>
            <person name="LaButti K.M."/>
            <person name="Sun H."/>
            <person name="Clum A."/>
            <person name="Pangilinan J.L."/>
            <person name="Lindquist E.A."/>
            <person name="Lucas S."/>
            <person name="Lapidus A."/>
            <person name="Jin M."/>
            <person name="Gunawan C."/>
            <person name="Balan V."/>
            <person name="Dale B.E."/>
            <person name="Jeffries T.W."/>
            <person name="Zinkel R."/>
            <person name="Barry K.W."/>
            <person name="Grigoriev I.V."/>
            <person name="Gasch A.P."/>
        </authorList>
    </citation>
    <scope>NUCLEOTIDE SEQUENCE [LARGE SCALE GENOMIC DNA]</scope>
    <source>
        <strain evidence="12">ATCC 10573</strain>
        <strain evidence="13">ATCC 10573 / BCRC 21748 / CBS 615 / JCM 9827 / NBRC 10315 / NRRL Y-1498 / VKM Y-70</strain>
    </source>
</reference>
<keyword evidence="13" id="KW-1185">Reference proteome</keyword>
<evidence type="ECO:0000256" key="1">
    <source>
        <dbReference type="ARBA" id="ARBA00001917"/>
    </source>
</evidence>
<evidence type="ECO:0000313" key="13">
    <source>
        <dbReference type="Proteomes" id="UP000000707"/>
    </source>
</evidence>
<comment type="catalytic activity">
    <reaction evidence="9">
        <text>a 5,6-dihydrouridine in mRNA + NADP(+) = a uridine in mRNA + NADPH + H(+)</text>
        <dbReference type="Rhea" id="RHEA:69855"/>
        <dbReference type="Rhea" id="RHEA-COMP:14658"/>
        <dbReference type="Rhea" id="RHEA-COMP:17789"/>
        <dbReference type="ChEBI" id="CHEBI:15378"/>
        <dbReference type="ChEBI" id="CHEBI:57783"/>
        <dbReference type="ChEBI" id="CHEBI:58349"/>
        <dbReference type="ChEBI" id="CHEBI:65315"/>
        <dbReference type="ChEBI" id="CHEBI:74443"/>
    </reaction>
    <physiologicalReaction direction="right-to-left" evidence="9">
        <dbReference type="Rhea" id="RHEA:69857"/>
    </physiologicalReaction>
</comment>
<dbReference type="AlphaFoldDB" id="G3BBH1"/>
<dbReference type="GO" id="GO:0050660">
    <property type="term" value="F:flavin adenine dinucleotide binding"/>
    <property type="evidence" value="ECO:0007669"/>
    <property type="project" value="InterPro"/>
</dbReference>
<feature type="compositionally biased region" description="Low complexity" evidence="10">
    <location>
        <begin position="388"/>
        <end position="397"/>
    </location>
</feature>
<evidence type="ECO:0000256" key="4">
    <source>
        <dbReference type="ARBA" id="ARBA00022664"/>
    </source>
</evidence>
<keyword evidence="6" id="KW-0560">Oxidoreductase</keyword>
<feature type="domain" description="DUS-like FMN-binding" evidence="11">
    <location>
        <begin position="31"/>
        <end position="304"/>
    </location>
</feature>
<evidence type="ECO:0000256" key="8">
    <source>
        <dbReference type="ARBA" id="ARBA00048342"/>
    </source>
</evidence>
<evidence type="ECO:0000256" key="2">
    <source>
        <dbReference type="ARBA" id="ARBA00022630"/>
    </source>
</evidence>
<gene>
    <name evidence="12" type="ORF">CANTEDRAFT_115656</name>
</gene>
<dbReference type="InterPro" id="IPR035587">
    <property type="entry name" value="DUS-like_FMN-bd"/>
</dbReference>
<dbReference type="HOGENOM" id="CLU_013299_3_2_1"/>
<comment type="catalytic activity">
    <reaction evidence="8">
        <text>a 5,6-dihydrouridine in mRNA + NAD(+) = a uridine in mRNA + NADH + H(+)</text>
        <dbReference type="Rhea" id="RHEA:69851"/>
        <dbReference type="Rhea" id="RHEA-COMP:14658"/>
        <dbReference type="Rhea" id="RHEA-COMP:17789"/>
        <dbReference type="ChEBI" id="CHEBI:15378"/>
        <dbReference type="ChEBI" id="CHEBI:57540"/>
        <dbReference type="ChEBI" id="CHEBI:57945"/>
        <dbReference type="ChEBI" id="CHEBI:65315"/>
        <dbReference type="ChEBI" id="CHEBI:74443"/>
    </reaction>
    <physiologicalReaction direction="right-to-left" evidence="8">
        <dbReference type="Rhea" id="RHEA:69853"/>
    </physiologicalReaction>
</comment>
<dbReference type="InterPro" id="IPR052582">
    <property type="entry name" value="tRNA-DUS-like"/>
</dbReference>
<evidence type="ECO:0000256" key="10">
    <source>
        <dbReference type="SAM" id="MobiDB-lite"/>
    </source>
</evidence>
<dbReference type="OrthoDB" id="10262250at2759"/>
<dbReference type="GO" id="GO:0006397">
    <property type="term" value="P:mRNA processing"/>
    <property type="evidence" value="ECO:0007669"/>
    <property type="project" value="UniProtKB-KW"/>
</dbReference>
<dbReference type="SUPFAM" id="SSF51395">
    <property type="entry name" value="FMN-linked oxidoreductases"/>
    <property type="match status" value="1"/>
</dbReference>
<keyword evidence="4" id="KW-0507">mRNA processing</keyword>
<keyword evidence="2" id="KW-0285">Flavoprotein</keyword>
<sequence length="417" mass="47022">MNYTGKFVLAPMVRSGELPTRLLALRHGADLVWSPEIVDKKLLTCTRSYNSKLNTTEFREPNGRIALSTYKPSEAGKLIFQMGSSSPELAVKAGLMVINDVDGIDLNCGCPKNFSVHSGMGAALLSTPTLLCDILKSLVQKVGDPNNKPISCKIRLLGDLPSTLELVEQICQTGIKNLTLHCRTRSMRNREEPLHDYVPEIIKITKKYNISFIINGNLRNRLDFFELQQRYGPEVGGMVAEGAEANPSVFSINPVPWNEIILEFLQICFKFENHPSNTKYILLNQIPSKSKYYQKFARMKTNLDMLNLAKELQVDKDEPLNGKIKFRHLQKERLQTIEQYSAWKKEVISKLSQDIENVSLGPIDFTKEFSDVGVESSEETVESKSHVTDTNTSTTKITTKRRLSLDNTLPHKTLKST</sequence>
<evidence type="ECO:0000256" key="3">
    <source>
        <dbReference type="ARBA" id="ARBA00022643"/>
    </source>
</evidence>
<keyword evidence="7" id="KW-0520">NAD</keyword>
<evidence type="ECO:0000256" key="5">
    <source>
        <dbReference type="ARBA" id="ARBA00022694"/>
    </source>
</evidence>
<dbReference type="Gene3D" id="3.20.20.70">
    <property type="entry name" value="Aldolase class I"/>
    <property type="match status" value="1"/>
</dbReference>
<dbReference type="InterPro" id="IPR018517">
    <property type="entry name" value="tRNA_hU_synthase_CS"/>
</dbReference>
<evidence type="ECO:0000313" key="12">
    <source>
        <dbReference type="EMBL" id="EGV62812.1"/>
    </source>
</evidence>
<comment type="cofactor">
    <cofactor evidence="1">
        <name>FMN</name>
        <dbReference type="ChEBI" id="CHEBI:58210"/>
    </cofactor>
</comment>
<accession>G3BBH1</accession>
<organism evidence="13">
    <name type="scientific">Candida tenuis (strain ATCC 10573 / BCRC 21748 / CBS 615 / JCM 9827 / NBRC 10315 / NRRL Y-1498 / VKM Y-70)</name>
    <name type="common">Yeast</name>
    <name type="synonym">Yamadazyma tenuis</name>
    <dbReference type="NCBI Taxonomy" id="590646"/>
    <lineage>
        <taxon>Eukaryota</taxon>
        <taxon>Fungi</taxon>
        <taxon>Dikarya</taxon>
        <taxon>Ascomycota</taxon>
        <taxon>Saccharomycotina</taxon>
        <taxon>Pichiomycetes</taxon>
        <taxon>Debaryomycetaceae</taxon>
        <taxon>Yamadazyma</taxon>
    </lineage>
</organism>
<evidence type="ECO:0000256" key="6">
    <source>
        <dbReference type="ARBA" id="ARBA00023002"/>
    </source>
</evidence>
<evidence type="ECO:0000259" key="11">
    <source>
        <dbReference type="Pfam" id="PF01207"/>
    </source>
</evidence>
<dbReference type="CDD" id="cd02801">
    <property type="entry name" value="DUS_like_FMN"/>
    <property type="match status" value="1"/>
</dbReference>
<dbReference type="PANTHER" id="PTHR45936:SF1">
    <property type="entry name" value="TRNA-DIHYDROURIDINE(20) SYNTHASE [NAD(P)+]-LIKE"/>
    <property type="match status" value="1"/>
</dbReference>
<name>G3BBH1_CANTC</name>
<dbReference type="KEGG" id="cten:18247954"/>
<dbReference type="PANTHER" id="PTHR45936">
    <property type="entry name" value="TRNA-DIHYDROURIDINE(20) SYNTHASE [NAD(P)+]-LIKE"/>
    <property type="match status" value="1"/>
</dbReference>
<proteinExistence type="predicted"/>
<dbReference type="STRING" id="590646.G3BBH1"/>